<gene>
    <name evidence="3" type="ORF">MAUB_29050</name>
</gene>
<accession>A0ABN5YTD8</accession>
<dbReference type="EMBL" id="AP022577">
    <property type="protein sequence ID" value="BBX85032.1"/>
    <property type="molecule type" value="Genomic_DNA"/>
</dbReference>
<feature type="region of interest" description="Disordered" evidence="1">
    <location>
        <begin position="40"/>
        <end position="60"/>
    </location>
</feature>
<evidence type="ECO:0000256" key="1">
    <source>
        <dbReference type="SAM" id="MobiDB-lite"/>
    </source>
</evidence>
<organism evidence="3 4">
    <name type="scientific">Mycolicibacterium aubagnense</name>
    <dbReference type="NCBI Taxonomy" id="319707"/>
    <lineage>
        <taxon>Bacteria</taxon>
        <taxon>Bacillati</taxon>
        <taxon>Actinomycetota</taxon>
        <taxon>Actinomycetes</taxon>
        <taxon>Mycobacteriales</taxon>
        <taxon>Mycobacteriaceae</taxon>
        <taxon>Mycolicibacterium</taxon>
    </lineage>
</organism>
<reference evidence="3 4" key="1">
    <citation type="journal article" date="2019" name="Emerg. Microbes Infect.">
        <title>Comprehensive subspecies identification of 175 nontuberculous mycobacteria species based on 7547 genomic profiles.</title>
        <authorList>
            <person name="Matsumoto Y."/>
            <person name="Kinjo T."/>
            <person name="Motooka D."/>
            <person name="Nabeya D."/>
            <person name="Jung N."/>
            <person name="Uechi K."/>
            <person name="Horii T."/>
            <person name="Iida T."/>
            <person name="Fujita J."/>
            <person name="Nakamura S."/>
        </authorList>
    </citation>
    <scope>NUCLEOTIDE SEQUENCE [LARGE SCALE GENOMIC DNA]</scope>
    <source>
        <strain evidence="3 4">JCM 15296</strain>
    </source>
</reference>
<dbReference type="Pfam" id="PF00542">
    <property type="entry name" value="Ribosomal_L12"/>
    <property type="match status" value="1"/>
</dbReference>
<dbReference type="Gene3D" id="3.30.1390.10">
    <property type="match status" value="1"/>
</dbReference>
<evidence type="ECO:0000313" key="4">
    <source>
        <dbReference type="Proteomes" id="UP000465609"/>
    </source>
</evidence>
<dbReference type="Proteomes" id="UP000465609">
    <property type="component" value="Chromosome"/>
</dbReference>
<evidence type="ECO:0000313" key="3">
    <source>
        <dbReference type="EMBL" id="BBX85032.1"/>
    </source>
</evidence>
<proteinExistence type="predicted"/>
<dbReference type="InterPro" id="IPR014719">
    <property type="entry name" value="Ribosomal_bL12_C/ClpS-like"/>
</dbReference>
<dbReference type="InterPro" id="IPR013823">
    <property type="entry name" value="Ribosomal_bL12_C"/>
</dbReference>
<sequence length="100" mass="10633">MRSATLAGMALSGRSGDVSYDDLLNRISDLERRVALLERAGHGGTVSPPPPARPQPSAVAGVSQEVWRLAASGQKIQAIKRLREETGMGLKAAKDVVDRL</sequence>
<feature type="domain" description="Large ribosomal subunit protein bL12 C-terminal" evidence="2">
    <location>
        <begin position="71"/>
        <end position="99"/>
    </location>
</feature>
<keyword evidence="4" id="KW-1185">Reference proteome</keyword>
<protein>
    <recommendedName>
        <fullName evidence="2">Large ribosomal subunit protein bL12 C-terminal domain-containing protein</fullName>
    </recommendedName>
</protein>
<evidence type="ECO:0000259" key="2">
    <source>
        <dbReference type="Pfam" id="PF00542"/>
    </source>
</evidence>
<name>A0ABN5YTD8_9MYCO</name>
<dbReference type="SUPFAM" id="SSF54736">
    <property type="entry name" value="ClpS-like"/>
    <property type="match status" value="1"/>
</dbReference>